<proteinExistence type="predicted"/>
<dbReference type="PANTHER" id="PTHR36931:SF1">
    <property type="entry name" value="UPF0153 PROTEIN YEIW"/>
    <property type="match status" value="1"/>
</dbReference>
<sequence length="127" mass="13347">MHGAADRLTGGYPISPGPRVESAPYVGHSVAEGPLIMICRAGCGACCIAPSISSPIPGMPKGKAAGERCIHLSVEHLCSIFGQPERPKVCVDFDADLFVCGDSREEAIRLLGWLEQETAVAVSQSIQ</sequence>
<name>A0ABM7LJ74_9PSED</name>
<keyword evidence="2" id="KW-1185">Reference proteome</keyword>
<accession>A0ABM7LJ74</accession>
<dbReference type="InterPro" id="IPR052572">
    <property type="entry name" value="UPF0153_domain"/>
</dbReference>
<dbReference type="PANTHER" id="PTHR36931">
    <property type="entry name" value="UPF0153 PROTEIN YEIW"/>
    <property type="match status" value="1"/>
</dbReference>
<evidence type="ECO:0000313" key="1">
    <source>
        <dbReference type="EMBL" id="BCD89648.1"/>
    </source>
</evidence>
<reference evidence="1" key="1">
    <citation type="submission" date="2020-05" db="EMBL/GenBank/DDBJ databases">
        <title>Complete genome sequence of Pseudomonas sp. Sm006.</title>
        <authorList>
            <person name="Takeuchi K."/>
            <person name="Someya N."/>
        </authorList>
    </citation>
    <scope>NUCLEOTIDE SEQUENCE</scope>
    <source>
        <strain evidence="1">Sm006</strain>
    </source>
</reference>
<evidence type="ECO:0000313" key="2">
    <source>
        <dbReference type="Proteomes" id="UP001064896"/>
    </source>
</evidence>
<dbReference type="InterPro" id="IPR005358">
    <property type="entry name" value="Puta_zinc/iron-chelating_dom"/>
</dbReference>
<dbReference type="Pfam" id="PF03692">
    <property type="entry name" value="CxxCxxCC"/>
    <property type="match status" value="1"/>
</dbReference>
<organism evidence="1 2">
    <name type="scientific">Pseudomonas solani</name>
    <dbReference type="NCBI Taxonomy" id="2731552"/>
    <lineage>
        <taxon>Bacteria</taxon>
        <taxon>Pseudomonadati</taxon>
        <taxon>Pseudomonadota</taxon>
        <taxon>Gammaproteobacteria</taxon>
        <taxon>Pseudomonadales</taxon>
        <taxon>Pseudomonadaceae</taxon>
        <taxon>Pseudomonas</taxon>
    </lineage>
</organism>
<evidence type="ECO:0008006" key="3">
    <source>
        <dbReference type="Google" id="ProtNLM"/>
    </source>
</evidence>
<dbReference type="EMBL" id="AP023081">
    <property type="protein sequence ID" value="BCD89648.1"/>
    <property type="molecule type" value="Genomic_DNA"/>
</dbReference>
<gene>
    <name evidence="1" type="ORF">PSm6_60550</name>
</gene>
<protein>
    <recommendedName>
        <fullName evidence="3">YkgJ family cysteine cluster protein</fullName>
    </recommendedName>
</protein>
<dbReference type="Proteomes" id="UP001064896">
    <property type="component" value="Chromosome"/>
</dbReference>